<dbReference type="Proteomes" id="UP000297595">
    <property type="component" value="Unassembled WGS sequence"/>
</dbReference>
<protein>
    <submittedName>
        <fullName evidence="1">Uncharacterized protein</fullName>
    </submittedName>
</protein>
<comment type="caution">
    <text evidence="1">The sequence shown here is derived from an EMBL/GenBank/DDBJ whole genome shotgun (WGS) entry which is preliminary data.</text>
</comment>
<evidence type="ECO:0000313" key="1">
    <source>
        <dbReference type="EMBL" id="TGJ62548.1"/>
    </source>
</evidence>
<reference evidence="1 2" key="1">
    <citation type="submission" date="2019-03" db="EMBL/GenBank/DDBJ databases">
        <title>Nematode-trapping fungi genome.</title>
        <authorList>
            <person name="Vidal-Diez De Ulzurrun G."/>
        </authorList>
    </citation>
    <scope>NUCLEOTIDE SEQUENCE [LARGE SCALE GENOMIC DNA]</scope>
    <source>
        <strain evidence="1 2">TWF154</strain>
    </source>
</reference>
<evidence type="ECO:0000313" key="2">
    <source>
        <dbReference type="Proteomes" id="UP000297595"/>
    </source>
</evidence>
<dbReference type="EMBL" id="SOZJ01000009">
    <property type="protein sequence ID" value="TGJ62548.1"/>
    <property type="molecule type" value="Genomic_DNA"/>
</dbReference>
<gene>
    <name evidence="1" type="ORF">EYR41_011741</name>
</gene>
<dbReference type="AlphaFoldDB" id="A0A7C8PNV3"/>
<accession>A0A7C8PNV3</accession>
<sequence>MFEVKIPYLLLSNMQTCLSLMPKEELTICPHVHRRCNVCCGRRPPTDEERDEDDDERVFLLSVGARFKPPSHGQILSFSSHLEIKYENPPNPPTPYRLGSHYYGKYELI</sequence>
<proteinExistence type="predicted"/>
<organism evidence="1 2">
    <name type="scientific">Orbilia oligospora</name>
    <name type="common">Nematode-trapping fungus</name>
    <name type="synonym">Arthrobotrys oligospora</name>
    <dbReference type="NCBI Taxonomy" id="2813651"/>
    <lineage>
        <taxon>Eukaryota</taxon>
        <taxon>Fungi</taxon>
        <taxon>Dikarya</taxon>
        <taxon>Ascomycota</taxon>
        <taxon>Pezizomycotina</taxon>
        <taxon>Orbiliomycetes</taxon>
        <taxon>Orbiliales</taxon>
        <taxon>Orbiliaceae</taxon>
        <taxon>Orbilia</taxon>
    </lineage>
</organism>
<name>A0A7C8PNV3_ORBOL</name>